<dbReference type="AlphaFoldDB" id="A0A2I0JSQ6"/>
<dbReference type="Proteomes" id="UP000233551">
    <property type="component" value="Unassembled WGS sequence"/>
</dbReference>
<evidence type="ECO:0000313" key="1">
    <source>
        <dbReference type="EMBL" id="PKI59335.1"/>
    </source>
</evidence>
<proteinExistence type="predicted"/>
<reference evidence="1 2" key="1">
    <citation type="submission" date="2017-11" db="EMBL/GenBank/DDBJ databases">
        <title>De-novo sequencing of pomegranate (Punica granatum L.) genome.</title>
        <authorList>
            <person name="Akparov Z."/>
            <person name="Amiraslanov A."/>
            <person name="Hajiyeva S."/>
            <person name="Abbasov M."/>
            <person name="Kaur K."/>
            <person name="Hamwieh A."/>
            <person name="Solovyev V."/>
            <person name="Salamov A."/>
            <person name="Braich B."/>
            <person name="Kosarev P."/>
            <person name="Mahmoud A."/>
            <person name="Hajiyev E."/>
            <person name="Babayeva S."/>
            <person name="Izzatullayeva V."/>
            <person name="Mammadov A."/>
            <person name="Mammadov A."/>
            <person name="Sharifova S."/>
            <person name="Ojaghi J."/>
            <person name="Eynullazada K."/>
            <person name="Bayramov B."/>
            <person name="Abdulazimova A."/>
            <person name="Shahmuradov I."/>
        </authorList>
    </citation>
    <scope>NUCLEOTIDE SEQUENCE [LARGE SCALE GENOMIC DNA]</scope>
    <source>
        <strain evidence="2">cv. AG2017</strain>
        <tissue evidence="1">Leaf</tissue>
    </source>
</reference>
<protein>
    <submittedName>
        <fullName evidence="1">Uncharacterized protein</fullName>
    </submittedName>
</protein>
<gene>
    <name evidence="1" type="ORF">CRG98_020266</name>
</gene>
<dbReference type="EMBL" id="PGOL01001294">
    <property type="protein sequence ID" value="PKI59335.1"/>
    <property type="molecule type" value="Genomic_DNA"/>
</dbReference>
<name>A0A2I0JSQ6_PUNGR</name>
<sequence>MAVEPARGGLHSSDRLEGYWAGKLGQAPESWAECEETGPRKGALGRERERLGRTGPCGWIRLFRAGFQVRLNGSGDKLGRVVSDGLELGRTGWTCMKTGGGEDSGHCGRRFPLLGVVATAREDAGDGSKHRLGYAVLGIGITGVDTAGIEGKSRVFRRGFPKSPISKFSKTRANSSFLPAGSCSYPPPIVFLSI</sequence>
<comment type="caution">
    <text evidence="1">The sequence shown here is derived from an EMBL/GenBank/DDBJ whole genome shotgun (WGS) entry which is preliminary data.</text>
</comment>
<organism evidence="1 2">
    <name type="scientific">Punica granatum</name>
    <name type="common">Pomegranate</name>
    <dbReference type="NCBI Taxonomy" id="22663"/>
    <lineage>
        <taxon>Eukaryota</taxon>
        <taxon>Viridiplantae</taxon>
        <taxon>Streptophyta</taxon>
        <taxon>Embryophyta</taxon>
        <taxon>Tracheophyta</taxon>
        <taxon>Spermatophyta</taxon>
        <taxon>Magnoliopsida</taxon>
        <taxon>eudicotyledons</taxon>
        <taxon>Gunneridae</taxon>
        <taxon>Pentapetalae</taxon>
        <taxon>rosids</taxon>
        <taxon>malvids</taxon>
        <taxon>Myrtales</taxon>
        <taxon>Lythraceae</taxon>
        <taxon>Punica</taxon>
    </lineage>
</organism>
<evidence type="ECO:0000313" key="2">
    <source>
        <dbReference type="Proteomes" id="UP000233551"/>
    </source>
</evidence>
<keyword evidence="2" id="KW-1185">Reference proteome</keyword>
<accession>A0A2I0JSQ6</accession>